<dbReference type="EMBL" id="LUGH01000842">
    <property type="protein sequence ID" value="OBZ82552.1"/>
    <property type="molecule type" value="Genomic_DNA"/>
</dbReference>
<organism evidence="3 4">
    <name type="scientific">Choanephora cucurbitarum</name>
    <dbReference type="NCBI Taxonomy" id="101091"/>
    <lineage>
        <taxon>Eukaryota</taxon>
        <taxon>Fungi</taxon>
        <taxon>Fungi incertae sedis</taxon>
        <taxon>Mucoromycota</taxon>
        <taxon>Mucoromycotina</taxon>
        <taxon>Mucoromycetes</taxon>
        <taxon>Mucorales</taxon>
        <taxon>Mucorineae</taxon>
        <taxon>Choanephoraceae</taxon>
        <taxon>Choanephoroideae</taxon>
        <taxon>Choanephora</taxon>
    </lineage>
</organism>
<feature type="region of interest" description="Disordered" evidence="1">
    <location>
        <begin position="217"/>
        <end position="239"/>
    </location>
</feature>
<dbReference type="Pfam" id="PF05347">
    <property type="entry name" value="Complex1_LYR"/>
    <property type="match status" value="1"/>
</dbReference>
<keyword evidence="4" id="KW-1185">Reference proteome</keyword>
<dbReference type="InParanoid" id="A0A1C7N0G8"/>
<reference evidence="3 4" key="1">
    <citation type="submission" date="2016-03" db="EMBL/GenBank/DDBJ databases">
        <title>Choanephora cucurbitarum.</title>
        <authorList>
            <person name="Min B."/>
            <person name="Park H."/>
            <person name="Park J.-H."/>
            <person name="Shin H.-D."/>
            <person name="Choi I.-G."/>
        </authorList>
    </citation>
    <scope>NUCLEOTIDE SEQUENCE [LARGE SCALE GENOMIC DNA]</scope>
    <source>
        <strain evidence="3 4">KUS-F28377</strain>
    </source>
</reference>
<comment type="caution">
    <text evidence="3">The sequence shown here is derived from an EMBL/GenBank/DDBJ whole genome shotgun (WGS) entry which is preliminary data.</text>
</comment>
<feature type="domain" description="Complex 1 LYR protein" evidence="2">
    <location>
        <begin position="20"/>
        <end position="71"/>
    </location>
</feature>
<name>A0A1C7N0G8_9FUNG</name>
<evidence type="ECO:0000313" key="4">
    <source>
        <dbReference type="Proteomes" id="UP000093000"/>
    </source>
</evidence>
<proteinExistence type="predicted"/>
<evidence type="ECO:0000259" key="2">
    <source>
        <dbReference type="Pfam" id="PF05347"/>
    </source>
</evidence>
<evidence type="ECO:0000313" key="3">
    <source>
        <dbReference type="EMBL" id="OBZ82552.1"/>
    </source>
</evidence>
<gene>
    <name evidence="3" type="ORF">A0J61_09402</name>
</gene>
<dbReference type="Proteomes" id="UP000093000">
    <property type="component" value="Unassembled WGS sequence"/>
</dbReference>
<evidence type="ECO:0000256" key="1">
    <source>
        <dbReference type="SAM" id="MobiDB-lite"/>
    </source>
</evidence>
<dbReference type="OrthoDB" id="2571149at2759"/>
<protein>
    <recommendedName>
        <fullName evidence="2">Complex 1 LYR protein domain-containing protein</fullName>
    </recommendedName>
</protein>
<sequence>MATAFLSFNKKLVAESRACTLGLYRSLLKTGQQYPYAHKIKQEIRQRFRESVHTTSRQRSLLLMQEAEKTLMYLNKGLNHQDTRQSILNYAKALKVNIPFNRPRSSIKQLPKKKAMMPIKKKKKKMVKRKPYQVAITTRTAFGFEFKRVRGWRQPVQTSMMMKNRVRVQQARLDRFQLFKQQLEMIRSERLFLTQLNCLPRDRLRGFEDTIKMGLDANSKHHLPSNRKEEEMVDREEQG</sequence>
<dbReference type="AlphaFoldDB" id="A0A1C7N0G8"/>
<dbReference type="InterPro" id="IPR008011">
    <property type="entry name" value="Complex1_LYR_dom"/>
</dbReference>
<feature type="compositionally biased region" description="Basic and acidic residues" evidence="1">
    <location>
        <begin position="226"/>
        <end position="239"/>
    </location>
</feature>
<accession>A0A1C7N0G8</accession>